<dbReference type="Proteomes" id="UP000501600">
    <property type="component" value="Chromosome"/>
</dbReference>
<keyword evidence="2" id="KW-1185">Reference proteome</keyword>
<organism evidence="1 2">
    <name type="scientific">Parasphingorhabdus halotolerans</name>
    <dbReference type="NCBI Taxonomy" id="2725558"/>
    <lineage>
        <taxon>Bacteria</taxon>
        <taxon>Pseudomonadati</taxon>
        <taxon>Pseudomonadota</taxon>
        <taxon>Alphaproteobacteria</taxon>
        <taxon>Sphingomonadales</taxon>
        <taxon>Sphingomonadaceae</taxon>
        <taxon>Parasphingorhabdus</taxon>
    </lineage>
</organism>
<reference evidence="1 2" key="1">
    <citation type="submission" date="2020-04" db="EMBL/GenBank/DDBJ databases">
        <title>Genome sequence for Sphingorhabdus sp. strain M1.</title>
        <authorList>
            <person name="Park S.-J."/>
        </authorList>
    </citation>
    <scope>NUCLEOTIDE SEQUENCE [LARGE SCALE GENOMIC DNA]</scope>
    <source>
        <strain evidence="1 2">JK6</strain>
    </source>
</reference>
<dbReference type="EMBL" id="CP051217">
    <property type="protein sequence ID" value="QJB69085.1"/>
    <property type="molecule type" value="Genomic_DNA"/>
</dbReference>
<sequence>MAITEIIAEPDKSDFMLAKIFPLKPPQCDVLSMPHRYGQLVSRDTGFR</sequence>
<dbReference type="KEGG" id="phao:HF685_07130"/>
<proteinExistence type="predicted"/>
<evidence type="ECO:0000313" key="2">
    <source>
        <dbReference type="Proteomes" id="UP000501600"/>
    </source>
</evidence>
<gene>
    <name evidence="1" type="ORF">HF685_07130</name>
</gene>
<evidence type="ECO:0000313" key="1">
    <source>
        <dbReference type="EMBL" id="QJB69085.1"/>
    </source>
</evidence>
<name>A0A6H2DMA3_9SPHN</name>
<dbReference type="RefSeq" id="WP_168818927.1">
    <property type="nucleotide sequence ID" value="NZ_CP051217.1"/>
</dbReference>
<dbReference type="AlphaFoldDB" id="A0A6H2DMA3"/>
<accession>A0A6H2DMA3</accession>
<protein>
    <submittedName>
        <fullName evidence="1">Uncharacterized protein</fullName>
    </submittedName>
</protein>